<reference evidence="2 3" key="1">
    <citation type="submission" date="2017-02" db="EMBL/GenBank/DDBJ databases">
        <authorList>
            <person name="Peterson S.W."/>
        </authorList>
    </citation>
    <scope>NUCLEOTIDE SEQUENCE [LARGE SCALE GENOMIC DNA]</scope>
    <source>
        <strain evidence="2 3">ATCC 700028</strain>
    </source>
</reference>
<keyword evidence="1" id="KW-0732">Signal</keyword>
<protein>
    <submittedName>
        <fullName evidence="2">Uncharacterized protein</fullName>
    </submittedName>
</protein>
<keyword evidence="3" id="KW-1185">Reference proteome</keyword>
<sequence length="160" mass="18280">MKKFILCFFALGSLAFGITDFPALKWGMDPKTVEIFYPHLKKEISIYPGTEEYSQNDSDSQISKKVFYFQNDKLVKIDLFYDKTEVTSKDVKNIFNNLRSKFGNTSKKEPIYEDLGSVKLTGNKLIFPPTPDALVAFKGVDTNQKGKLIDSNLILEYTPR</sequence>
<gene>
    <name evidence="2" type="ORF">SAMN02745174_01077</name>
</gene>
<dbReference type="STRING" id="180163.SAMN02745174_01077"/>
<organism evidence="2 3">
    <name type="scientific">Cetobacterium ceti</name>
    <dbReference type="NCBI Taxonomy" id="180163"/>
    <lineage>
        <taxon>Bacteria</taxon>
        <taxon>Fusobacteriati</taxon>
        <taxon>Fusobacteriota</taxon>
        <taxon>Fusobacteriia</taxon>
        <taxon>Fusobacteriales</taxon>
        <taxon>Fusobacteriaceae</taxon>
        <taxon>Cetobacterium</taxon>
    </lineage>
</organism>
<evidence type="ECO:0000256" key="1">
    <source>
        <dbReference type="SAM" id="SignalP"/>
    </source>
</evidence>
<dbReference type="AlphaFoldDB" id="A0A1T4M2I4"/>
<feature type="signal peptide" evidence="1">
    <location>
        <begin position="1"/>
        <end position="17"/>
    </location>
</feature>
<accession>A0A1T4M2I4</accession>
<dbReference type="OrthoDB" id="87352at2"/>
<dbReference type="RefSeq" id="WP_078693577.1">
    <property type="nucleotide sequence ID" value="NZ_FUWX01000007.1"/>
</dbReference>
<dbReference type="Proteomes" id="UP000191153">
    <property type="component" value="Unassembled WGS sequence"/>
</dbReference>
<feature type="chain" id="PRO_5012029641" evidence="1">
    <location>
        <begin position="18"/>
        <end position="160"/>
    </location>
</feature>
<name>A0A1T4M2I4_9FUSO</name>
<evidence type="ECO:0000313" key="3">
    <source>
        <dbReference type="Proteomes" id="UP000191153"/>
    </source>
</evidence>
<proteinExistence type="predicted"/>
<dbReference type="EMBL" id="FUWX01000007">
    <property type="protein sequence ID" value="SJZ61210.1"/>
    <property type="molecule type" value="Genomic_DNA"/>
</dbReference>
<evidence type="ECO:0000313" key="2">
    <source>
        <dbReference type="EMBL" id="SJZ61210.1"/>
    </source>
</evidence>